<organism evidence="1">
    <name type="scientific">Sinu virus</name>
    <dbReference type="NCBI Taxonomy" id="1927799"/>
    <lineage>
        <taxon>Viruses</taxon>
        <taxon>Riboviria</taxon>
        <taxon>Orthornavirae</taxon>
        <taxon>Negarnaviricota</taxon>
        <taxon>Polyploviricotina</taxon>
        <taxon>Insthoviricetes</taxon>
        <taxon>Articulavirales</taxon>
        <taxon>Orthomyxoviridae</taxon>
        <taxon>Thogotovirus</taxon>
        <taxon>Thogotovirus sinuense</taxon>
    </lineage>
</organism>
<accession>A0A1L5YKG5</accession>
<name>A0A1L5YKG5_9ORTO</name>
<dbReference type="EMBL" id="KX949589">
    <property type="protein sequence ID" value="APP91611.1"/>
    <property type="molecule type" value="Viral_cRNA"/>
</dbReference>
<dbReference type="InterPro" id="IPR001009">
    <property type="entry name" value="PA/PA-X"/>
</dbReference>
<dbReference type="Gene3D" id="3.40.91.90">
    <property type="entry name" value="Influenza RNA-dependent RNA polymerase subunit PA, endonuclease domain"/>
    <property type="match status" value="1"/>
</dbReference>
<dbReference type="GO" id="GO:0003723">
    <property type="term" value="F:RNA binding"/>
    <property type="evidence" value="ECO:0007669"/>
    <property type="project" value="InterPro"/>
</dbReference>
<reference evidence="1" key="1">
    <citation type="journal article" date="2017" name="Virology">
        <title>Sinu virus, a novel and divergent orthomyxovirus related to members of the genus Thogotovirus isolated from mosquitoes in Colombia.</title>
        <authorList>
            <person name="Contreras-Gutierrez M.A."/>
            <person name="Nunes M.R."/>
            <person name="Guzman H."/>
            <person name="Uribe S."/>
            <person name="Gallego Gomez J.C."/>
            <person name="Suaza Vasco J.D."/>
            <person name="Cardoso J.F."/>
            <person name="Popov V.L."/>
            <person name="Widen S.G."/>
            <person name="Wood T.G."/>
            <person name="Vasilakis N."/>
            <person name="Tesh R.B."/>
        </authorList>
    </citation>
    <scope>NUCLEOTIDE SEQUENCE</scope>
    <source>
        <strain evidence="1">CoB 38d</strain>
    </source>
</reference>
<keyword evidence="2" id="KW-1185">Reference proteome</keyword>
<evidence type="ECO:0000313" key="1">
    <source>
        <dbReference type="EMBL" id="APP91611.1"/>
    </source>
</evidence>
<protein>
    <submittedName>
        <fullName evidence="1">PA polymerase subunit</fullName>
    </submittedName>
</protein>
<dbReference type="GO" id="GO:0039694">
    <property type="term" value="P:viral RNA genome replication"/>
    <property type="evidence" value="ECO:0007669"/>
    <property type="project" value="InterPro"/>
</dbReference>
<dbReference type="KEGG" id="vg:80557429"/>
<proteinExistence type="predicted"/>
<sequence>MSYGKPDSVEPEVWDTVVREERRKNPRVRFEELLLGVIKFKVMSMINNFHKHNLRDRYLLIYCQDPQVVPSLIGEEDLVIFGNRLPDLRDHKLKIYICIHILVNLDEEEKTKVPLLRMGQEKNLLVSLDGNINEESKLFLDESQIQDIKNLVVKMNVELNTMQVMENLELYMTKGVFNKVVVGSRMRELLMRKTDINFVPDTRQKPLPRLPNMKSWTKMTDLPKIRDNKEQEKEACWRSFLIGSESEYLIAEDIDDSTVCGTFFSEYPNYEIIRNNGSFGVNELKSILLSINTFTQGNARRSKIQEDLKGFGINVKHKKKASEYTSEPFVPFSFDHEKRSPPKWIEKEILDLSGSTDAEWLNLERLRTYTKLDEVSEEGVASFIEIVKNTNVAALIEKWSVACSKLQNELHTDREKITLIPIITRKKILGKKSSQLWGFILLGPHHPRHDSDRVPLMTLEFAKRDDPIKYEKYSYGLLKGESLGLNEEIPFLGRIYSMPKYKLFYFSYLRKVFLQPLNVFSKILLNNATETGEFNPLHDPEIKLHLQRRFVTISTRKWIKLVLSMEFLMCIHNDSQLEGFLANIRRLQMCRHALQERREIYLPIHSAPEDKCSECVLNNPVVIHLATTWNELPMIS</sequence>
<dbReference type="GeneID" id="80557429"/>
<dbReference type="Proteomes" id="UP000888380">
    <property type="component" value="Genome"/>
</dbReference>
<evidence type="ECO:0000313" key="2">
    <source>
        <dbReference type="Proteomes" id="UP000888380"/>
    </source>
</evidence>
<dbReference type="RefSeq" id="YP_010840494.1">
    <property type="nucleotide sequence ID" value="NC_078768.1"/>
</dbReference>
<dbReference type="InterPro" id="IPR038372">
    <property type="entry name" value="PA/PA-X_sf"/>
</dbReference>
<dbReference type="Pfam" id="PF00603">
    <property type="entry name" value="Flu_PA"/>
    <property type="match status" value="1"/>
</dbReference>